<evidence type="ECO:0000313" key="10">
    <source>
        <dbReference type="Proteomes" id="UP000198405"/>
    </source>
</evidence>
<dbReference type="OrthoDB" id="9809084at2"/>
<dbReference type="PANTHER" id="PTHR46111">
    <property type="entry name" value="RIBOSOMAL RNA SMALL SUBUNIT METHYLTRANSFERASE I"/>
    <property type="match status" value="1"/>
</dbReference>
<keyword evidence="1 6" id="KW-0963">Cytoplasm</keyword>
<comment type="catalytic activity">
    <reaction evidence="6">
        <text>cytidine(1402) in 16S rRNA + S-adenosyl-L-methionine = 2'-O-methylcytidine(1402) in 16S rRNA + S-adenosyl-L-homocysteine + H(+)</text>
        <dbReference type="Rhea" id="RHEA:42924"/>
        <dbReference type="Rhea" id="RHEA-COMP:10285"/>
        <dbReference type="Rhea" id="RHEA-COMP:10286"/>
        <dbReference type="ChEBI" id="CHEBI:15378"/>
        <dbReference type="ChEBI" id="CHEBI:57856"/>
        <dbReference type="ChEBI" id="CHEBI:59789"/>
        <dbReference type="ChEBI" id="CHEBI:74495"/>
        <dbReference type="ChEBI" id="CHEBI:82748"/>
        <dbReference type="EC" id="2.1.1.198"/>
    </reaction>
</comment>
<keyword evidence="10" id="KW-1185">Reference proteome</keyword>
<name>A0A238ZYF0_9BACT</name>
<dbReference type="EMBL" id="FZOB01000013">
    <property type="protein sequence ID" value="SNR88417.1"/>
    <property type="molecule type" value="Genomic_DNA"/>
</dbReference>
<dbReference type="InterPro" id="IPR053910">
    <property type="entry name" value="RsmI_HTH"/>
</dbReference>
<organism evidence="9 10">
    <name type="scientific">Desulfurobacterium atlanticum</name>
    <dbReference type="NCBI Taxonomy" id="240169"/>
    <lineage>
        <taxon>Bacteria</taxon>
        <taxon>Pseudomonadati</taxon>
        <taxon>Aquificota</taxon>
        <taxon>Aquificia</taxon>
        <taxon>Desulfurobacteriales</taxon>
        <taxon>Desulfurobacteriaceae</taxon>
        <taxon>Desulfurobacterium</taxon>
    </lineage>
</organism>
<dbReference type="InterPro" id="IPR000878">
    <property type="entry name" value="4pyrrol_Mease"/>
</dbReference>
<dbReference type="PANTHER" id="PTHR46111:SF1">
    <property type="entry name" value="RIBOSOMAL RNA SMALL SUBUNIT METHYLTRANSFERASE I"/>
    <property type="match status" value="1"/>
</dbReference>
<dbReference type="RefSeq" id="WP_089323559.1">
    <property type="nucleotide sequence ID" value="NZ_FZOB01000013.1"/>
</dbReference>
<evidence type="ECO:0000256" key="3">
    <source>
        <dbReference type="ARBA" id="ARBA00022603"/>
    </source>
</evidence>
<dbReference type="GO" id="GO:0005737">
    <property type="term" value="C:cytoplasm"/>
    <property type="evidence" value="ECO:0007669"/>
    <property type="project" value="UniProtKB-SubCell"/>
</dbReference>
<dbReference type="SUPFAM" id="SSF53790">
    <property type="entry name" value="Tetrapyrrole methylase"/>
    <property type="match status" value="1"/>
</dbReference>
<evidence type="ECO:0000256" key="4">
    <source>
        <dbReference type="ARBA" id="ARBA00022679"/>
    </source>
</evidence>
<dbReference type="AlphaFoldDB" id="A0A238ZYF0"/>
<gene>
    <name evidence="6" type="primary">rsmI</name>
    <name evidence="9" type="ORF">SAMN06265340_11337</name>
</gene>
<dbReference type="InterPro" id="IPR014777">
    <property type="entry name" value="4pyrrole_Mease_sub1"/>
</dbReference>
<comment type="function">
    <text evidence="6">Catalyzes the 2'-O-methylation of the ribose of cytidine 1402 (C1402) in 16S rRNA.</text>
</comment>
<comment type="similarity">
    <text evidence="6">Belongs to the methyltransferase superfamily. RsmI family.</text>
</comment>
<comment type="subcellular location">
    <subcellularLocation>
        <location evidence="6">Cytoplasm</location>
    </subcellularLocation>
</comment>
<proteinExistence type="inferred from homology"/>
<dbReference type="CDD" id="cd11648">
    <property type="entry name" value="RsmI"/>
    <property type="match status" value="1"/>
</dbReference>
<evidence type="ECO:0000256" key="2">
    <source>
        <dbReference type="ARBA" id="ARBA00022552"/>
    </source>
</evidence>
<dbReference type="InterPro" id="IPR014776">
    <property type="entry name" value="4pyrrole_Mease_sub2"/>
</dbReference>
<dbReference type="InterPro" id="IPR008189">
    <property type="entry name" value="rRNA_ssu_MeTfrase_I"/>
</dbReference>
<dbReference type="Gene3D" id="3.30.950.10">
    <property type="entry name" value="Methyltransferase, Cobalt-precorrin-4 Transmethylase, Domain 2"/>
    <property type="match status" value="1"/>
</dbReference>
<dbReference type="EC" id="2.1.1.198" evidence="6"/>
<accession>A0A238ZYF0</accession>
<dbReference type="Proteomes" id="UP000198405">
    <property type="component" value="Unassembled WGS sequence"/>
</dbReference>
<dbReference type="Pfam" id="PF00590">
    <property type="entry name" value="TP_methylase"/>
    <property type="match status" value="1"/>
</dbReference>
<keyword evidence="4 6" id="KW-0808">Transferase</keyword>
<keyword evidence="5 6" id="KW-0949">S-adenosyl-L-methionine</keyword>
<dbReference type="HAMAP" id="MF_01877">
    <property type="entry name" value="16SrRNA_methyltr_I"/>
    <property type="match status" value="1"/>
</dbReference>
<feature type="domain" description="RsmI HTH" evidence="8">
    <location>
        <begin position="245"/>
        <end position="273"/>
    </location>
</feature>
<dbReference type="FunFam" id="3.40.1010.10:FF:000007">
    <property type="entry name" value="Ribosomal RNA small subunit methyltransferase I"/>
    <property type="match status" value="1"/>
</dbReference>
<evidence type="ECO:0000313" key="9">
    <source>
        <dbReference type="EMBL" id="SNR88417.1"/>
    </source>
</evidence>
<sequence length="277" mass="31473">MCGNSLKGTLYVVATPIGNLKDITLRAIEILKNSDIIAAEDTRRTRELLSALGIKGKRLISCHEHNEKEITEKILNYLREGLSVSLVSDAGTPTISDPGYKVVRAVREEGFNVTPIPGASAVIAALSASGFPTDRFLFYGFLPKKRKKRQETLKEILYMPWTVAVYESPHRIEETLKEIATLMPEKRLGIYREITKLYEEFLEGTAGELIEKVKPKGEFVLLFYPFKEENKEENIEELILSFKKEGLSLKEAVKKTCQITGRKRNEIYQKALEIYKK</sequence>
<dbReference type="InterPro" id="IPR018063">
    <property type="entry name" value="SAM_MeTrfase_RsmI_CS"/>
</dbReference>
<evidence type="ECO:0000256" key="1">
    <source>
        <dbReference type="ARBA" id="ARBA00022490"/>
    </source>
</evidence>
<feature type="domain" description="Tetrapyrrole methylase" evidence="7">
    <location>
        <begin position="9"/>
        <end position="209"/>
    </location>
</feature>
<dbReference type="Pfam" id="PF23016">
    <property type="entry name" value="RsmI_C"/>
    <property type="match status" value="1"/>
</dbReference>
<dbReference type="FunFam" id="3.30.950.10:FF:000002">
    <property type="entry name" value="Ribosomal RNA small subunit methyltransferase I"/>
    <property type="match status" value="1"/>
</dbReference>
<keyword evidence="3 6" id="KW-0489">Methyltransferase</keyword>
<evidence type="ECO:0000259" key="7">
    <source>
        <dbReference type="Pfam" id="PF00590"/>
    </source>
</evidence>
<dbReference type="NCBIfam" id="TIGR00096">
    <property type="entry name" value="16S rRNA (cytidine(1402)-2'-O)-methyltransferase"/>
    <property type="match status" value="1"/>
</dbReference>
<protein>
    <recommendedName>
        <fullName evidence="6">Ribosomal RNA small subunit methyltransferase I</fullName>
        <ecNumber evidence="6">2.1.1.198</ecNumber>
    </recommendedName>
    <alternativeName>
        <fullName evidence="6">16S rRNA 2'-O-ribose C1402 methyltransferase</fullName>
    </alternativeName>
    <alternativeName>
        <fullName evidence="6">rRNA (cytidine-2'-O-)-methyltransferase RsmI</fullName>
    </alternativeName>
</protein>
<dbReference type="GO" id="GO:0070677">
    <property type="term" value="F:rRNA (cytosine-2'-O-)-methyltransferase activity"/>
    <property type="evidence" value="ECO:0007669"/>
    <property type="project" value="UniProtKB-UniRule"/>
</dbReference>
<evidence type="ECO:0000259" key="8">
    <source>
        <dbReference type="Pfam" id="PF23016"/>
    </source>
</evidence>
<evidence type="ECO:0000256" key="6">
    <source>
        <dbReference type="HAMAP-Rule" id="MF_01877"/>
    </source>
</evidence>
<dbReference type="PIRSF" id="PIRSF005917">
    <property type="entry name" value="MTase_YraL"/>
    <property type="match status" value="1"/>
</dbReference>
<keyword evidence="2 6" id="KW-0698">rRNA processing</keyword>
<dbReference type="PROSITE" id="PS01296">
    <property type="entry name" value="RSMI"/>
    <property type="match status" value="1"/>
</dbReference>
<dbReference type="Gene3D" id="3.40.1010.10">
    <property type="entry name" value="Cobalt-precorrin-4 Transmethylase, Domain 1"/>
    <property type="match status" value="1"/>
</dbReference>
<evidence type="ECO:0000256" key="5">
    <source>
        <dbReference type="ARBA" id="ARBA00022691"/>
    </source>
</evidence>
<reference evidence="10" key="1">
    <citation type="submission" date="2017-06" db="EMBL/GenBank/DDBJ databases">
        <authorList>
            <person name="Varghese N."/>
            <person name="Submissions S."/>
        </authorList>
    </citation>
    <scope>NUCLEOTIDE SEQUENCE [LARGE SCALE GENOMIC DNA]</scope>
    <source>
        <strain evidence="10">DSM 15668</strain>
    </source>
</reference>
<dbReference type="InterPro" id="IPR035996">
    <property type="entry name" value="4pyrrol_Methylase_sf"/>
</dbReference>